<keyword evidence="3" id="KW-1185">Reference proteome</keyword>
<feature type="region of interest" description="Disordered" evidence="1">
    <location>
        <begin position="25"/>
        <end position="45"/>
    </location>
</feature>
<name>A0AAD3XKN5_NEPGR</name>
<protein>
    <submittedName>
        <fullName evidence="2">Uncharacterized protein</fullName>
    </submittedName>
</protein>
<reference evidence="2" key="1">
    <citation type="submission" date="2023-05" db="EMBL/GenBank/DDBJ databases">
        <title>Nepenthes gracilis genome sequencing.</title>
        <authorList>
            <person name="Fukushima K."/>
        </authorList>
    </citation>
    <scope>NUCLEOTIDE SEQUENCE</scope>
    <source>
        <strain evidence="2">SING2019-196</strain>
    </source>
</reference>
<dbReference type="AlphaFoldDB" id="A0AAD3XKN5"/>
<feature type="compositionally biased region" description="Polar residues" evidence="1">
    <location>
        <begin position="86"/>
        <end position="96"/>
    </location>
</feature>
<proteinExistence type="predicted"/>
<dbReference type="EMBL" id="BSYO01000007">
    <property type="protein sequence ID" value="GMH07861.1"/>
    <property type="molecule type" value="Genomic_DNA"/>
</dbReference>
<evidence type="ECO:0000313" key="2">
    <source>
        <dbReference type="EMBL" id="GMH07861.1"/>
    </source>
</evidence>
<dbReference type="Proteomes" id="UP001279734">
    <property type="component" value="Unassembled WGS sequence"/>
</dbReference>
<gene>
    <name evidence="2" type="ORF">Nepgr_009701</name>
</gene>
<evidence type="ECO:0000256" key="1">
    <source>
        <dbReference type="SAM" id="MobiDB-lite"/>
    </source>
</evidence>
<evidence type="ECO:0000313" key="3">
    <source>
        <dbReference type="Proteomes" id="UP001279734"/>
    </source>
</evidence>
<comment type="caution">
    <text evidence="2">The sequence shown here is derived from an EMBL/GenBank/DDBJ whole genome shotgun (WGS) entry which is preliminary data.</text>
</comment>
<sequence>MKRAAPYTNLNENSYVASQTQHISAQRMQQSSRMNSIPGRPDSFPVVEEHSYASVKAEGQWQWDRDAQQMSPTLYREGQVGDSGRSFFQDQISDPKSGSKRRA</sequence>
<feature type="region of interest" description="Disordered" evidence="1">
    <location>
        <begin position="76"/>
        <end position="103"/>
    </location>
</feature>
<organism evidence="2 3">
    <name type="scientific">Nepenthes gracilis</name>
    <name type="common">Slender pitcher plant</name>
    <dbReference type="NCBI Taxonomy" id="150966"/>
    <lineage>
        <taxon>Eukaryota</taxon>
        <taxon>Viridiplantae</taxon>
        <taxon>Streptophyta</taxon>
        <taxon>Embryophyta</taxon>
        <taxon>Tracheophyta</taxon>
        <taxon>Spermatophyta</taxon>
        <taxon>Magnoliopsida</taxon>
        <taxon>eudicotyledons</taxon>
        <taxon>Gunneridae</taxon>
        <taxon>Pentapetalae</taxon>
        <taxon>Caryophyllales</taxon>
        <taxon>Nepenthaceae</taxon>
        <taxon>Nepenthes</taxon>
    </lineage>
</organism>
<accession>A0AAD3XKN5</accession>
<feature type="compositionally biased region" description="Polar residues" evidence="1">
    <location>
        <begin position="25"/>
        <end position="35"/>
    </location>
</feature>